<evidence type="ECO:0000313" key="1">
    <source>
        <dbReference type="EMBL" id="HEF64582.1"/>
    </source>
</evidence>
<organism evidence="1">
    <name type="scientific">Thermomicrobium roseum</name>
    <dbReference type="NCBI Taxonomy" id="500"/>
    <lineage>
        <taxon>Bacteria</taxon>
        <taxon>Pseudomonadati</taxon>
        <taxon>Thermomicrobiota</taxon>
        <taxon>Thermomicrobia</taxon>
        <taxon>Thermomicrobiales</taxon>
        <taxon>Thermomicrobiaceae</taxon>
        <taxon>Thermomicrobium</taxon>
    </lineage>
</organism>
<dbReference type="SUPFAM" id="SSF117916">
    <property type="entry name" value="Fe-S cluster assembly (FSCA) domain-like"/>
    <property type="match status" value="1"/>
</dbReference>
<dbReference type="EMBL" id="DSJL01000007">
    <property type="protein sequence ID" value="HEF64582.1"/>
    <property type="molecule type" value="Genomic_DNA"/>
</dbReference>
<dbReference type="Gene3D" id="3.30.300.130">
    <property type="entry name" value="Fe-S cluster assembly (FSCA)"/>
    <property type="match status" value="1"/>
</dbReference>
<dbReference type="AlphaFoldDB" id="A0A7C1K2Y2"/>
<reference evidence="1" key="1">
    <citation type="journal article" date="2020" name="mSystems">
        <title>Genome- and Community-Level Interaction Insights into Carbon Utilization and Element Cycling Functions of Hydrothermarchaeota in Hydrothermal Sediment.</title>
        <authorList>
            <person name="Zhou Z."/>
            <person name="Liu Y."/>
            <person name="Xu W."/>
            <person name="Pan J."/>
            <person name="Luo Z.H."/>
            <person name="Li M."/>
        </authorList>
    </citation>
    <scope>NUCLEOTIDE SEQUENCE [LARGE SCALE GENOMIC DNA]</scope>
    <source>
        <strain evidence="1">SpSt-222</strain>
    </source>
</reference>
<sequence>MSASPMIIQEIDRALDRIRAGLAPDGFELRVERVSEDGVVELVLQALPDACLDCLVPDQLLHAMLQQCIAPVYPELREVRLEKRLPEEG</sequence>
<proteinExistence type="predicted"/>
<accession>A0A7C1K2Y2</accession>
<dbReference type="InterPro" id="IPR034904">
    <property type="entry name" value="FSCA_dom_sf"/>
</dbReference>
<protein>
    <recommendedName>
        <fullName evidence="2">NifU family protein</fullName>
    </recommendedName>
</protein>
<evidence type="ECO:0008006" key="2">
    <source>
        <dbReference type="Google" id="ProtNLM"/>
    </source>
</evidence>
<gene>
    <name evidence="1" type="ORF">ENP47_03095</name>
</gene>
<name>A0A7C1K2Y2_THERO</name>
<comment type="caution">
    <text evidence="1">The sequence shown here is derived from an EMBL/GenBank/DDBJ whole genome shotgun (WGS) entry which is preliminary data.</text>
</comment>